<dbReference type="GO" id="GO:0006511">
    <property type="term" value="P:ubiquitin-dependent protein catabolic process"/>
    <property type="evidence" value="ECO:0007669"/>
    <property type="project" value="InterPro"/>
</dbReference>
<accession>A0A1R0H3L3</accession>
<evidence type="ECO:0000256" key="9">
    <source>
        <dbReference type="SAM" id="MobiDB-lite"/>
    </source>
</evidence>
<evidence type="ECO:0000256" key="10">
    <source>
        <dbReference type="SAM" id="Phobius"/>
    </source>
</evidence>
<keyword evidence="6" id="KW-0863">Zinc-finger</keyword>
<evidence type="ECO:0000256" key="1">
    <source>
        <dbReference type="ARBA" id="ARBA00000900"/>
    </source>
</evidence>
<gene>
    <name evidence="12" type="ORF">AYI68_g2126</name>
</gene>
<name>A0A1R0H3L3_9FUNG</name>
<evidence type="ECO:0000256" key="8">
    <source>
        <dbReference type="ARBA" id="ARBA00022833"/>
    </source>
</evidence>
<feature type="transmembrane region" description="Helical" evidence="10">
    <location>
        <begin position="310"/>
        <end position="332"/>
    </location>
</feature>
<evidence type="ECO:0000256" key="4">
    <source>
        <dbReference type="ARBA" id="ARBA00022679"/>
    </source>
</evidence>
<dbReference type="EMBL" id="LSSL01000775">
    <property type="protein sequence ID" value="OLY83725.1"/>
    <property type="molecule type" value="Genomic_DNA"/>
</dbReference>
<sequence length="334" mass="35982">MDVNTPNAIEPLAGRSSLEGEQCDIPVIDLPDLSQINKSLSVNETSHEISSNTKILDSLDKPSEIPELFPKLAILPSGDSTPINNSQGSSVENLNQEINSQFNPLTSTSKAASLETLNSSNGFPQSLGTGKIINSNTSEINNIPEHKIENPDVSEKIADPNSADINSSAENKSTSNDSSNSDSRENTEFTCNICLETASSPVLTVCGHLFCLLLWNFYISHAHILNAHMCLCHSWDCLGQWLERSPTCPVCKAGCERDKVIPIYGRGKEAKDPSRPSGQRPAVPERPMNNMFGWGNLGISGGFHSIGGNMYYPGAASIGIFPGFFGVSYVSFSS</sequence>
<dbReference type="Pfam" id="PF00097">
    <property type="entry name" value="zf-C3HC4"/>
    <property type="match status" value="1"/>
</dbReference>
<feature type="region of interest" description="Disordered" evidence="9">
    <location>
        <begin position="266"/>
        <end position="285"/>
    </location>
</feature>
<dbReference type="OrthoDB" id="6270329at2759"/>
<feature type="compositionally biased region" description="Polar residues" evidence="9">
    <location>
        <begin position="163"/>
        <end position="172"/>
    </location>
</feature>
<keyword evidence="10" id="KW-0472">Membrane</keyword>
<reference evidence="12 13" key="1">
    <citation type="journal article" date="2016" name="Mol. Biol. Evol.">
        <title>Genome-Wide Survey of Gut Fungi (Harpellales) Reveals the First Horizontally Transferred Ubiquitin Gene from a Mosquito Host.</title>
        <authorList>
            <person name="Wang Y."/>
            <person name="White M.M."/>
            <person name="Kvist S."/>
            <person name="Moncalvo J.M."/>
        </authorList>
    </citation>
    <scope>NUCLEOTIDE SEQUENCE [LARGE SCALE GENOMIC DNA]</scope>
    <source>
        <strain evidence="12 13">ALG-7-W6</strain>
    </source>
</reference>
<keyword evidence="5" id="KW-0479">Metal-binding</keyword>
<dbReference type="AlphaFoldDB" id="A0A1R0H3L3"/>
<keyword evidence="7" id="KW-0833">Ubl conjugation pathway</keyword>
<dbReference type="Gene3D" id="3.30.40.10">
    <property type="entry name" value="Zinc/RING finger domain, C3HC4 (zinc finger)"/>
    <property type="match status" value="1"/>
</dbReference>
<comment type="catalytic activity">
    <reaction evidence="1">
        <text>S-ubiquitinyl-[E2 ubiquitin-conjugating enzyme]-L-cysteine + [acceptor protein]-L-lysine = [E2 ubiquitin-conjugating enzyme]-L-cysteine + N(6)-ubiquitinyl-[acceptor protein]-L-lysine.</text>
        <dbReference type="EC" id="2.3.2.27"/>
    </reaction>
</comment>
<organism evidence="12 13">
    <name type="scientific">Smittium mucronatum</name>
    <dbReference type="NCBI Taxonomy" id="133383"/>
    <lineage>
        <taxon>Eukaryota</taxon>
        <taxon>Fungi</taxon>
        <taxon>Fungi incertae sedis</taxon>
        <taxon>Zoopagomycota</taxon>
        <taxon>Kickxellomycotina</taxon>
        <taxon>Harpellomycetes</taxon>
        <taxon>Harpellales</taxon>
        <taxon>Legeriomycetaceae</taxon>
        <taxon>Smittium</taxon>
    </lineage>
</organism>
<feature type="compositionally biased region" description="Basic and acidic residues" evidence="9">
    <location>
        <begin position="145"/>
        <end position="158"/>
    </location>
</feature>
<dbReference type="EC" id="2.3.2.27" evidence="3"/>
<dbReference type="STRING" id="133383.A0A1R0H3L3"/>
<dbReference type="InterPro" id="IPR018957">
    <property type="entry name" value="Znf_C3HC4_RING-type"/>
</dbReference>
<evidence type="ECO:0000256" key="7">
    <source>
        <dbReference type="ARBA" id="ARBA00022786"/>
    </source>
</evidence>
<comment type="caution">
    <text evidence="12">The sequence shown here is derived from an EMBL/GenBank/DDBJ whole genome shotgun (WGS) entry which is preliminary data.</text>
</comment>
<evidence type="ECO:0000256" key="3">
    <source>
        <dbReference type="ARBA" id="ARBA00012483"/>
    </source>
</evidence>
<feature type="region of interest" description="Disordered" evidence="9">
    <location>
        <begin position="145"/>
        <end position="185"/>
    </location>
</feature>
<dbReference type="InterPro" id="IPR013083">
    <property type="entry name" value="Znf_RING/FYVE/PHD"/>
</dbReference>
<dbReference type="GO" id="GO:0008270">
    <property type="term" value="F:zinc ion binding"/>
    <property type="evidence" value="ECO:0007669"/>
    <property type="project" value="UniProtKB-KW"/>
</dbReference>
<dbReference type="PANTHER" id="PTHR12313">
    <property type="entry name" value="E3 UBIQUITIN-PROTEIN LIGASE RNF5-RELATED"/>
    <property type="match status" value="1"/>
</dbReference>
<evidence type="ECO:0000259" key="11">
    <source>
        <dbReference type="Pfam" id="PF00097"/>
    </source>
</evidence>
<evidence type="ECO:0000256" key="5">
    <source>
        <dbReference type="ARBA" id="ARBA00022723"/>
    </source>
</evidence>
<evidence type="ECO:0000256" key="6">
    <source>
        <dbReference type="ARBA" id="ARBA00022771"/>
    </source>
</evidence>
<dbReference type="GO" id="GO:0061630">
    <property type="term" value="F:ubiquitin protein ligase activity"/>
    <property type="evidence" value="ECO:0007669"/>
    <property type="project" value="UniProtKB-EC"/>
</dbReference>
<comment type="pathway">
    <text evidence="2">Protein modification; protein ubiquitination.</text>
</comment>
<feature type="domain" description="Zinc finger C3HC4 RING-type" evidence="11">
    <location>
        <begin position="191"/>
        <end position="211"/>
    </location>
</feature>
<dbReference type="UniPathway" id="UPA00143"/>
<keyword evidence="10" id="KW-0812">Transmembrane</keyword>
<keyword evidence="13" id="KW-1185">Reference proteome</keyword>
<evidence type="ECO:0000256" key="2">
    <source>
        <dbReference type="ARBA" id="ARBA00004906"/>
    </source>
</evidence>
<dbReference type="GO" id="GO:0016567">
    <property type="term" value="P:protein ubiquitination"/>
    <property type="evidence" value="ECO:0007669"/>
    <property type="project" value="UniProtKB-UniPathway"/>
</dbReference>
<proteinExistence type="predicted"/>
<protein>
    <recommendedName>
        <fullName evidence="3">RING-type E3 ubiquitin transferase</fullName>
        <ecNumber evidence="3">2.3.2.27</ecNumber>
    </recommendedName>
</protein>
<keyword evidence="4" id="KW-0808">Transferase</keyword>
<dbReference type="GO" id="GO:0005783">
    <property type="term" value="C:endoplasmic reticulum"/>
    <property type="evidence" value="ECO:0007669"/>
    <property type="project" value="InterPro"/>
</dbReference>
<dbReference type="Proteomes" id="UP000187455">
    <property type="component" value="Unassembled WGS sequence"/>
</dbReference>
<keyword evidence="10" id="KW-1133">Transmembrane helix</keyword>
<dbReference type="SUPFAM" id="SSF57850">
    <property type="entry name" value="RING/U-box"/>
    <property type="match status" value="1"/>
</dbReference>
<dbReference type="InterPro" id="IPR045103">
    <property type="entry name" value="RNF5/RNF185-like"/>
</dbReference>
<evidence type="ECO:0000313" key="12">
    <source>
        <dbReference type="EMBL" id="OLY83725.1"/>
    </source>
</evidence>
<keyword evidence="8" id="KW-0862">Zinc</keyword>
<evidence type="ECO:0000313" key="13">
    <source>
        <dbReference type="Proteomes" id="UP000187455"/>
    </source>
</evidence>